<dbReference type="PROSITE" id="PS51352">
    <property type="entry name" value="THIOREDOXIN_2"/>
    <property type="match status" value="1"/>
</dbReference>
<dbReference type="PANTHER" id="PTHR31272">
    <property type="entry name" value="CYTOCHROME C-TYPE BIOGENESIS PROTEIN HI_1454-RELATED"/>
    <property type="match status" value="1"/>
</dbReference>
<dbReference type="AlphaFoldDB" id="A0A9D1AKW4"/>
<dbReference type="Pfam" id="PF00578">
    <property type="entry name" value="AhpC-TSA"/>
    <property type="match status" value="1"/>
</dbReference>
<gene>
    <name evidence="10" type="ORF">IAB89_02240</name>
</gene>
<comment type="subcellular location">
    <subcellularLocation>
        <location evidence="1">Cell membrane</location>
        <topology evidence="1">Multi-pass membrane protein</topology>
    </subcellularLocation>
</comment>
<reference evidence="10" key="2">
    <citation type="journal article" date="2021" name="PeerJ">
        <title>Extensive microbial diversity within the chicken gut microbiome revealed by metagenomics and culture.</title>
        <authorList>
            <person name="Gilroy R."/>
            <person name="Ravi A."/>
            <person name="Getino M."/>
            <person name="Pursley I."/>
            <person name="Horton D.L."/>
            <person name="Alikhan N.F."/>
            <person name="Baker D."/>
            <person name="Gharbi K."/>
            <person name="Hall N."/>
            <person name="Watson M."/>
            <person name="Adriaenssens E.M."/>
            <person name="Foster-Nyarko E."/>
            <person name="Jarju S."/>
            <person name="Secka A."/>
            <person name="Antonio M."/>
            <person name="Oren A."/>
            <person name="Chaudhuri R.R."/>
            <person name="La Ragione R."/>
            <person name="Hildebrand F."/>
            <person name="Pallen M.J."/>
        </authorList>
    </citation>
    <scope>NUCLEOTIDE SEQUENCE</scope>
    <source>
        <strain evidence="10">ChiSxjej1B13-7958</strain>
    </source>
</reference>
<keyword evidence="3" id="KW-1003">Cell membrane</keyword>
<keyword evidence="4 8" id="KW-0812">Transmembrane</keyword>
<name>A0A9D1AKW4_9FIRM</name>
<feature type="transmembrane region" description="Helical" evidence="8">
    <location>
        <begin position="58"/>
        <end position="87"/>
    </location>
</feature>
<dbReference type="InterPro" id="IPR013766">
    <property type="entry name" value="Thioredoxin_domain"/>
</dbReference>
<dbReference type="GO" id="GO:0016209">
    <property type="term" value="F:antioxidant activity"/>
    <property type="evidence" value="ECO:0007669"/>
    <property type="project" value="InterPro"/>
</dbReference>
<feature type="transmembrane region" description="Helical" evidence="8">
    <location>
        <begin position="174"/>
        <end position="199"/>
    </location>
</feature>
<dbReference type="EMBL" id="DVGZ01000026">
    <property type="protein sequence ID" value="HIR46467.1"/>
    <property type="molecule type" value="Genomic_DNA"/>
</dbReference>
<organism evidence="10 11">
    <name type="scientific">Candidatus Caccousia avicola</name>
    <dbReference type="NCBI Taxonomy" id="2840721"/>
    <lineage>
        <taxon>Bacteria</taxon>
        <taxon>Bacillati</taxon>
        <taxon>Bacillota</taxon>
        <taxon>Clostridia</taxon>
        <taxon>Eubacteriales</taxon>
        <taxon>Oscillospiraceae</taxon>
        <taxon>Oscillospiraceae incertae sedis</taxon>
        <taxon>Candidatus Caccousia</taxon>
    </lineage>
</organism>
<evidence type="ECO:0000256" key="4">
    <source>
        <dbReference type="ARBA" id="ARBA00022692"/>
    </source>
</evidence>
<comment type="caution">
    <text evidence="10">The sequence shown here is derived from an EMBL/GenBank/DDBJ whole genome shotgun (WGS) entry which is preliminary data.</text>
</comment>
<feature type="transmembrane region" description="Helical" evidence="8">
    <location>
        <begin position="211"/>
        <end position="232"/>
    </location>
</feature>
<dbReference type="InterPro" id="IPR003834">
    <property type="entry name" value="Cyt_c_assmbl_TM_dom"/>
</dbReference>
<accession>A0A9D1AKW4</accession>
<feature type="domain" description="Thioredoxin" evidence="9">
    <location>
        <begin position="288"/>
        <end position="439"/>
    </location>
</feature>
<proteinExistence type="inferred from homology"/>
<evidence type="ECO:0000256" key="8">
    <source>
        <dbReference type="SAM" id="Phobius"/>
    </source>
</evidence>
<dbReference type="SUPFAM" id="SSF52833">
    <property type="entry name" value="Thioredoxin-like"/>
    <property type="match status" value="1"/>
</dbReference>
<evidence type="ECO:0000256" key="6">
    <source>
        <dbReference type="ARBA" id="ARBA00023136"/>
    </source>
</evidence>
<feature type="region of interest" description="Disordered" evidence="7">
    <location>
        <begin position="253"/>
        <end position="297"/>
    </location>
</feature>
<comment type="similarity">
    <text evidence="2">Belongs to the DsbD family.</text>
</comment>
<evidence type="ECO:0000256" key="1">
    <source>
        <dbReference type="ARBA" id="ARBA00004651"/>
    </source>
</evidence>
<evidence type="ECO:0000256" key="2">
    <source>
        <dbReference type="ARBA" id="ARBA00006143"/>
    </source>
</evidence>
<dbReference type="InterPro" id="IPR017937">
    <property type="entry name" value="Thioredoxin_CS"/>
</dbReference>
<feature type="transmembrane region" description="Helical" evidence="8">
    <location>
        <begin position="93"/>
        <end position="115"/>
    </location>
</feature>
<evidence type="ECO:0000256" key="3">
    <source>
        <dbReference type="ARBA" id="ARBA00022475"/>
    </source>
</evidence>
<feature type="transmembrane region" description="Helical" evidence="8">
    <location>
        <begin position="136"/>
        <end position="162"/>
    </location>
</feature>
<dbReference type="PANTHER" id="PTHR31272:SF4">
    <property type="entry name" value="CYTOCHROME C-TYPE BIOGENESIS PROTEIN HI_1454-RELATED"/>
    <property type="match status" value="1"/>
</dbReference>
<evidence type="ECO:0000256" key="7">
    <source>
        <dbReference type="SAM" id="MobiDB-lite"/>
    </source>
</evidence>
<dbReference type="Proteomes" id="UP000824242">
    <property type="component" value="Unassembled WGS sequence"/>
</dbReference>
<dbReference type="PROSITE" id="PS00194">
    <property type="entry name" value="THIOREDOXIN_1"/>
    <property type="match status" value="1"/>
</dbReference>
<evidence type="ECO:0000256" key="5">
    <source>
        <dbReference type="ARBA" id="ARBA00022989"/>
    </source>
</evidence>
<evidence type="ECO:0000259" key="9">
    <source>
        <dbReference type="PROSITE" id="PS51352"/>
    </source>
</evidence>
<dbReference type="GO" id="GO:0005886">
    <property type="term" value="C:plasma membrane"/>
    <property type="evidence" value="ECO:0007669"/>
    <property type="project" value="UniProtKB-SubCell"/>
</dbReference>
<dbReference type="GO" id="GO:0016491">
    <property type="term" value="F:oxidoreductase activity"/>
    <property type="evidence" value="ECO:0007669"/>
    <property type="project" value="InterPro"/>
</dbReference>
<evidence type="ECO:0000313" key="11">
    <source>
        <dbReference type="Proteomes" id="UP000824242"/>
    </source>
</evidence>
<dbReference type="CDD" id="cd02966">
    <property type="entry name" value="TlpA_like_family"/>
    <property type="match status" value="1"/>
</dbReference>
<reference evidence="10" key="1">
    <citation type="submission" date="2020-10" db="EMBL/GenBank/DDBJ databases">
        <authorList>
            <person name="Gilroy R."/>
        </authorList>
    </citation>
    <scope>NUCLEOTIDE SEQUENCE</scope>
    <source>
        <strain evidence="10">ChiSxjej1B13-7958</strain>
    </source>
</reference>
<dbReference type="GO" id="GO:0017004">
    <property type="term" value="P:cytochrome complex assembly"/>
    <property type="evidence" value="ECO:0007669"/>
    <property type="project" value="InterPro"/>
</dbReference>
<keyword evidence="5 8" id="KW-1133">Transmembrane helix</keyword>
<protein>
    <submittedName>
        <fullName evidence="10">Redoxin domain-containing protein</fullName>
    </submittedName>
</protein>
<dbReference type="Gene3D" id="3.40.30.10">
    <property type="entry name" value="Glutaredoxin"/>
    <property type="match status" value="1"/>
</dbReference>
<evidence type="ECO:0000313" key="10">
    <source>
        <dbReference type="EMBL" id="HIR46467.1"/>
    </source>
</evidence>
<dbReference type="InterPro" id="IPR036249">
    <property type="entry name" value="Thioredoxin-like_sf"/>
</dbReference>
<feature type="transmembrane region" description="Helical" evidence="8">
    <location>
        <begin position="12"/>
        <end position="37"/>
    </location>
</feature>
<dbReference type="InterPro" id="IPR000866">
    <property type="entry name" value="AhpC/TSA"/>
</dbReference>
<sequence>MGFDVTVGVPALTVFLQGILSFFSPCVLPLVPLYISYLAGGTRTVDETGTVRYRRKTVFLNTLFFVLGISFTFFLLGLGFTAVGRFFSGNQRLFAIIGGVIVILFGLLQLGVFQSKTLSQEQRLPFNLSKLAMNPLTALLLGFTFSFAWTPCVGPALASVLIMASSATSSAAGFLLIGVYTLGFVIPFLAVGLFTGSLLDFFRKHRKAVAYTAKIGGVLMIFMGIMMITGWMNSLTGYLSSFGGAAGGGTSTTSSAVSSTESTVSTDETASQTESSASSESSSQNEENTETVPVPDVSVVDQYGNTHNLRDYKGKVVFLNFWTTWCGYCKQEMPDIEALYQEYGLNEEEVVILGVANPASDKASYSQDSQKAEEIAAFLQENGYTYPVLMDETGELFEYFYINSFPTTFLIDKEGGVLGYIPGAVSKSVMQDVIQQALDVSK</sequence>
<dbReference type="InterPro" id="IPR051790">
    <property type="entry name" value="Cytochrome_c-biogenesis_DsbD"/>
</dbReference>
<feature type="compositionally biased region" description="Low complexity" evidence="7">
    <location>
        <begin position="253"/>
        <end position="286"/>
    </location>
</feature>
<dbReference type="Pfam" id="PF02683">
    <property type="entry name" value="DsbD_TM"/>
    <property type="match status" value="1"/>
</dbReference>
<keyword evidence="6 8" id="KW-0472">Membrane</keyword>